<dbReference type="OrthoDB" id="9781656at2"/>
<comment type="caution">
    <text evidence="2">The sequence shown here is derived from an EMBL/GenBank/DDBJ whole genome shotgun (WGS) entry which is preliminary data.</text>
</comment>
<dbReference type="InterPro" id="IPR052532">
    <property type="entry name" value="SUA5_domain"/>
</dbReference>
<dbReference type="GO" id="GO:0003725">
    <property type="term" value="F:double-stranded RNA binding"/>
    <property type="evidence" value="ECO:0007669"/>
    <property type="project" value="InterPro"/>
</dbReference>
<organism evidence="2 3">
    <name type="scientific">Natronospirillum operosum</name>
    <dbReference type="NCBI Taxonomy" id="2759953"/>
    <lineage>
        <taxon>Bacteria</taxon>
        <taxon>Pseudomonadati</taxon>
        <taxon>Pseudomonadota</taxon>
        <taxon>Gammaproteobacteria</taxon>
        <taxon>Oceanospirillales</taxon>
        <taxon>Natronospirillaceae</taxon>
        <taxon>Natronospirillum</taxon>
    </lineage>
</organism>
<accession>A0A4Z0WKQ4</accession>
<gene>
    <name evidence="2" type="ORF">E4656_05255</name>
</gene>
<dbReference type="NCBIfam" id="TIGR00057">
    <property type="entry name" value="L-threonylcarbamoyladenylate synthase"/>
    <property type="match status" value="1"/>
</dbReference>
<keyword evidence="3" id="KW-1185">Reference proteome</keyword>
<dbReference type="Proteomes" id="UP000297475">
    <property type="component" value="Unassembled WGS sequence"/>
</dbReference>
<dbReference type="PANTHER" id="PTHR42828">
    <property type="entry name" value="DHBP SYNTHASE RIBB-LIKE ALPHA/BETA DOMAIN-CONTAINING PROTEIN"/>
    <property type="match status" value="1"/>
</dbReference>
<name>A0A4Z0WKQ4_9GAMM</name>
<dbReference type="InterPro" id="IPR006070">
    <property type="entry name" value="Sua5-like_dom"/>
</dbReference>
<dbReference type="EMBL" id="SRMF01000001">
    <property type="protein sequence ID" value="TGG95815.1"/>
    <property type="molecule type" value="Genomic_DNA"/>
</dbReference>
<evidence type="ECO:0000313" key="2">
    <source>
        <dbReference type="EMBL" id="TGG95815.1"/>
    </source>
</evidence>
<sequence>MSQFFSIHPETPQPRLVKRAVEMIRAGAVIAYPTDSAYALGCHLGDKQAADRIRAIRQIDDRHHLTLVCSDLSELSLYARVDNTDFRLLKNNTPGPYTFLLNATREVPRRLMHPKKREIGLRIPEHPITQALLAELGEPLLSTSLIMPGEDEPMVEPWAIRETLEHSVDLVIDGGYCGFVPTTVISLLAEIPTVVREGAGDPAPFEQ</sequence>
<evidence type="ECO:0000259" key="1">
    <source>
        <dbReference type="PROSITE" id="PS51163"/>
    </source>
</evidence>
<feature type="domain" description="YrdC-like" evidence="1">
    <location>
        <begin position="14"/>
        <end position="200"/>
    </location>
</feature>
<dbReference type="PANTHER" id="PTHR42828:SF3">
    <property type="entry name" value="THREONYLCARBAMOYL-AMP SYNTHASE"/>
    <property type="match status" value="1"/>
</dbReference>
<dbReference type="Gene3D" id="3.90.870.10">
    <property type="entry name" value="DHBP synthase"/>
    <property type="match status" value="1"/>
</dbReference>
<dbReference type="PROSITE" id="PS51163">
    <property type="entry name" value="YRDC"/>
    <property type="match status" value="1"/>
</dbReference>
<dbReference type="InterPro" id="IPR017945">
    <property type="entry name" value="DHBP_synth_RibB-like_a/b_dom"/>
</dbReference>
<protein>
    <submittedName>
        <fullName evidence="2">Threonylcarbamoyl-AMP synthase</fullName>
    </submittedName>
</protein>
<proteinExistence type="predicted"/>
<dbReference type="Pfam" id="PF01300">
    <property type="entry name" value="Sua5_yciO_yrdC"/>
    <property type="match status" value="1"/>
</dbReference>
<dbReference type="AlphaFoldDB" id="A0A4Z0WKQ4"/>
<dbReference type="RefSeq" id="WP_135481784.1">
    <property type="nucleotide sequence ID" value="NZ_SRMF01000001.1"/>
</dbReference>
<reference evidence="2 3" key="1">
    <citation type="submission" date="2019-04" db="EMBL/GenBank/DDBJ databases">
        <title>Natronospirillum operosus gen. nov., sp. nov., a haloalkaliphilic satellite isolated from decaying biomass of laboratory culture of cyanobacterium Geitlerinema sp. and proposal of Natronospirillaceae fam. nov. and Saccharospirillaceae fam. nov.</title>
        <authorList>
            <person name="Kevbrin V."/>
            <person name="Boltyanskaya Y."/>
            <person name="Koziaeva V."/>
            <person name="Grouzdev D.S."/>
            <person name="Park M."/>
            <person name="Cho J."/>
        </authorList>
    </citation>
    <scope>NUCLEOTIDE SEQUENCE [LARGE SCALE GENOMIC DNA]</scope>
    <source>
        <strain evidence="2 3">G-116</strain>
    </source>
</reference>
<dbReference type="SUPFAM" id="SSF55821">
    <property type="entry name" value="YrdC/RibB"/>
    <property type="match status" value="1"/>
</dbReference>
<evidence type="ECO:0000313" key="3">
    <source>
        <dbReference type="Proteomes" id="UP000297475"/>
    </source>
</evidence>